<accession>A0A4Q7M0C8</accession>
<evidence type="ECO:0000313" key="1">
    <source>
        <dbReference type="EMBL" id="RZS60794.1"/>
    </source>
</evidence>
<evidence type="ECO:0000313" key="2">
    <source>
        <dbReference type="Proteomes" id="UP000293852"/>
    </source>
</evidence>
<dbReference type="InterPro" id="IPR039261">
    <property type="entry name" value="FNR_nucleotide-bd"/>
</dbReference>
<name>A0A4Q7M0C8_9MICO</name>
<keyword evidence="2" id="KW-1185">Reference proteome</keyword>
<reference evidence="1 2" key="1">
    <citation type="submission" date="2019-02" db="EMBL/GenBank/DDBJ databases">
        <title>Sequencing the genomes of 1000 actinobacteria strains.</title>
        <authorList>
            <person name="Klenk H.-P."/>
        </authorList>
    </citation>
    <scope>NUCLEOTIDE SEQUENCE [LARGE SCALE GENOMIC DNA]</scope>
    <source>
        <strain evidence="1 2">DSM 16932</strain>
    </source>
</reference>
<evidence type="ECO:0008006" key="3">
    <source>
        <dbReference type="Google" id="ProtNLM"/>
    </source>
</evidence>
<organism evidence="1 2">
    <name type="scientific">Xylanimonas ulmi</name>
    <dbReference type="NCBI Taxonomy" id="228973"/>
    <lineage>
        <taxon>Bacteria</taxon>
        <taxon>Bacillati</taxon>
        <taxon>Actinomycetota</taxon>
        <taxon>Actinomycetes</taxon>
        <taxon>Micrococcales</taxon>
        <taxon>Promicromonosporaceae</taxon>
        <taxon>Xylanimonas</taxon>
    </lineage>
</organism>
<sequence length="135" mass="14415">MPPTGDRHVLLAGDLHDIPRIVMVLEHSSPWVYGQIYLEVDDRDLPVARALLLDELPDGVCLTLLLRPRGAASAPGELLARALTGWVAEWASGQAPRDAGAIAMWVGFAASPAVDSACQALGARLARTPVQLCRD</sequence>
<dbReference type="OrthoDB" id="5123323at2"/>
<dbReference type="Gene3D" id="3.40.50.80">
    <property type="entry name" value="Nucleotide-binding domain of ferredoxin-NADP reductase (FNR) module"/>
    <property type="match status" value="1"/>
</dbReference>
<dbReference type="AlphaFoldDB" id="A0A4Q7M0C8"/>
<protein>
    <recommendedName>
        <fullName evidence="3">Siderophore-interacting protein</fullName>
    </recommendedName>
</protein>
<gene>
    <name evidence="1" type="ORF">EV386_1074</name>
</gene>
<comment type="caution">
    <text evidence="1">The sequence shown here is derived from an EMBL/GenBank/DDBJ whole genome shotgun (WGS) entry which is preliminary data.</text>
</comment>
<dbReference type="RefSeq" id="WP_130412989.1">
    <property type="nucleotide sequence ID" value="NZ_SGWX01000001.1"/>
</dbReference>
<dbReference type="Proteomes" id="UP000293852">
    <property type="component" value="Unassembled WGS sequence"/>
</dbReference>
<dbReference type="EMBL" id="SGWX01000001">
    <property type="protein sequence ID" value="RZS60794.1"/>
    <property type="molecule type" value="Genomic_DNA"/>
</dbReference>
<proteinExistence type="predicted"/>